<evidence type="ECO:0000313" key="1">
    <source>
        <dbReference type="EMBL" id="GIF80116.1"/>
    </source>
</evidence>
<sequence>MALRPSEDALTALRDFVRRIHALDRTAPAVQELTLLVDGREERLALSEPVVKALVEALRVFHDPRDKGRCDYCGGPLDDNFLCRDCGAFSGVFGQLLAERAGDYTPPEELPPARG</sequence>
<accession>A0A8J3JGA2</accession>
<organism evidence="1 2">
    <name type="scientific">Catellatospora bangladeshensis</name>
    <dbReference type="NCBI Taxonomy" id="310355"/>
    <lineage>
        <taxon>Bacteria</taxon>
        <taxon>Bacillati</taxon>
        <taxon>Actinomycetota</taxon>
        <taxon>Actinomycetes</taxon>
        <taxon>Micromonosporales</taxon>
        <taxon>Micromonosporaceae</taxon>
        <taxon>Catellatospora</taxon>
    </lineage>
</organism>
<comment type="caution">
    <text evidence="1">The sequence shown here is derived from an EMBL/GenBank/DDBJ whole genome shotgun (WGS) entry which is preliminary data.</text>
</comment>
<gene>
    <name evidence="1" type="ORF">Cba03nite_14650</name>
</gene>
<dbReference type="RefSeq" id="WP_203743402.1">
    <property type="nucleotide sequence ID" value="NZ_BONF01000009.1"/>
</dbReference>
<proteinExistence type="predicted"/>
<name>A0A8J3JGA2_9ACTN</name>
<protein>
    <submittedName>
        <fullName evidence="1">Uncharacterized protein</fullName>
    </submittedName>
</protein>
<keyword evidence="2" id="KW-1185">Reference proteome</keyword>
<reference evidence="1 2" key="1">
    <citation type="submission" date="2021-01" db="EMBL/GenBank/DDBJ databases">
        <title>Whole genome shotgun sequence of Catellatospora bangladeshensis NBRC 107357.</title>
        <authorList>
            <person name="Komaki H."/>
            <person name="Tamura T."/>
        </authorList>
    </citation>
    <scope>NUCLEOTIDE SEQUENCE [LARGE SCALE GENOMIC DNA]</scope>
    <source>
        <strain evidence="1 2">NBRC 107357</strain>
    </source>
</reference>
<dbReference type="AlphaFoldDB" id="A0A8J3JGA2"/>
<dbReference type="Proteomes" id="UP000601223">
    <property type="component" value="Unassembled WGS sequence"/>
</dbReference>
<evidence type="ECO:0000313" key="2">
    <source>
        <dbReference type="Proteomes" id="UP000601223"/>
    </source>
</evidence>
<dbReference type="EMBL" id="BONF01000009">
    <property type="protein sequence ID" value="GIF80116.1"/>
    <property type="molecule type" value="Genomic_DNA"/>
</dbReference>